<dbReference type="InterPro" id="IPR036392">
    <property type="entry name" value="PLAT/LH2_dom_sf"/>
</dbReference>
<keyword evidence="8 12" id="KW-0560">Oxidoreductase</keyword>
<evidence type="ECO:0000256" key="9">
    <source>
        <dbReference type="ARBA" id="ARBA00023004"/>
    </source>
</evidence>
<dbReference type="PRINTS" id="PR00087">
    <property type="entry name" value="LIPOXYGENASE"/>
</dbReference>
<evidence type="ECO:0000256" key="7">
    <source>
        <dbReference type="ARBA" id="ARBA00022964"/>
    </source>
</evidence>
<proteinExistence type="inferred from homology"/>
<evidence type="ECO:0000259" key="13">
    <source>
        <dbReference type="PROSITE" id="PS50095"/>
    </source>
</evidence>
<comment type="similarity">
    <text evidence="4 12">Belongs to the lipoxygenase family.</text>
</comment>
<keyword evidence="7 12" id="KW-0223">Dioxygenase</keyword>
<dbReference type="PRINTS" id="PR00467">
    <property type="entry name" value="MAMLPOXGNASE"/>
</dbReference>
<dbReference type="InterPro" id="IPR000907">
    <property type="entry name" value="LipOase"/>
</dbReference>
<accession>A0ABQ7T928</accession>
<evidence type="ECO:0000256" key="2">
    <source>
        <dbReference type="ARBA" id="ARBA00004496"/>
    </source>
</evidence>
<dbReference type="PANTHER" id="PTHR11771">
    <property type="entry name" value="LIPOXYGENASE"/>
    <property type="match status" value="1"/>
</dbReference>
<dbReference type="Proteomes" id="UP000826234">
    <property type="component" value="Unassembled WGS sequence"/>
</dbReference>
<dbReference type="PROSITE" id="PS00711">
    <property type="entry name" value="LIPOXYGENASE_1"/>
    <property type="match status" value="1"/>
</dbReference>
<dbReference type="EMBL" id="JAIPUX010000521">
    <property type="protein sequence ID" value="KAH0626128.1"/>
    <property type="molecule type" value="Genomic_DNA"/>
</dbReference>
<dbReference type="InterPro" id="IPR036226">
    <property type="entry name" value="LipOase_C_sf"/>
</dbReference>
<name>A0ABQ7T928_PHRPL</name>
<evidence type="ECO:0000256" key="8">
    <source>
        <dbReference type="ARBA" id="ARBA00023002"/>
    </source>
</evidence>
<feature type="domain" description="Lipoxygenase" evidence="14">
    <location>
        <begin position="228"/>
        <end position="687"/>
    </location>
</feature>
<evidence type="ECO:0000256" key="11">
    <source>
        <dbReference type="PROSITE-ProRule" id="PRU00152"/>
    </source>
</evidence>
<dbReference type="Pfam" id="PF01477">
    <property type="entry name" value="PLAT"/>
    <property type="match status" value="1"/>
</dbReference>
<keyword evidence="10" id="KW-0443">Lipid metabolism</keyword>
<dbReference type="PROSITE" id="PS51393">
    <property type="entry name" value="LIPOXYGENASE_3"/>
    <property type="match status" value="1"/>
</dbReference>
<dbReference type="InterPro" id="IPR020833">
    <property type="entry name" value="LipOase_Fe_BS"/>
</dbReference>
<keyword evidence="6 12" id="KW-0479">Metal-binding</keyword>
<comment type="pathway">
    <text evidence="3">Lipid metabolism.</text>
</comment>
<gene>
    <name evidence="15" type="ORF">JD844_000909</name>
</gene>
<dbReference type="Gene3D" id="3.10.450.60">
    <property type="match status" value="1"/>
</dbReference>
<dbReference type="Pfam" id="PF00305">
    <property type="entry name" value="Lipoxygenase"/>
    <property type="match status" value="2"/>
</dbReference>
<dbReference type="SUPFAM" id="SSF49723">
    <property type="entry name" value="Lipase/lipooxygenase domain (PLAT/LH2 domain)"/>
    <property type="match status" value="1"/>
</dbReference>
<dbReference type="InterPro" id="IPR001024">
    <property type="entry name" value="PLAT/LH2_dom"/>
</dbReference>
<keyword evidence="16" id="KW-1185">Reference proteome</keyword>
<evidence type="ECO:0000259" key="14">
    <source>
        <dbReference type="PROSITE" id="PS51393"/>
    </source>
</evidence>
<evidence type="ECO:0000256" key="6">
    <source>
        <dbReference type="ARBA" id="ARBA00022723"/>
    </source>
</evidence>
<comment type="caution">
    <text evidence="15">The sequence shown here is derived from an EMBL/GenBank/DDBJ whole genome shotgun (WGS) entry which is preliminary data.</text>
</comment>
<evidence type="ECO:0000256" key="3">
    <source>
        <dbReference type="ARBA" id="ARBA00005189"/>
    </source>
</evidence>
<protein>
    <recommendedName>
        <fullName evidence="17">Arachidonate 12-lipoxygenase</fullName>
    </recommendedName>
</protein>
<dbReference type="Gene3D" id="2.60.60.20">
    <property type="entry name" value="PLAT/LH2 domain"/>
    <property type="match status" value="1"/>
</dbReference>
<dbReference type="InterPro" id="IPR001885">
    <property type="entry name" value="LipOase_mml"/>
</dbReference>
<organism evidence="15 16">
    <name type="scientific">Phrynosoma platyrhinos</name>
    <name type="common">Desert horned lizard</name>
    <dbReference type="NCBI Taxonomy" id="52577"/>
    <lineage>
        <taxon>Eukaryota</taxon>
        <taxon>Metazoa</taxon>
        <taxon>Chordata</taxon>
        <taxon>Craniata</taxon>
        <taxon>Vertebrata</taxon>
        <taxon>Euteleostomi</taxon>
        <taxon>Lepidosauria</taxon>
        <taxon>Squamata</taxon>
        <taxon>Bifurcata</taxon>
        <taxon>Unidentata</taxon>
        <taxon>Episquamata</taxon>
        <taxon>Toxicofera</taxon>
        <taxon>Iguania</taxon>
        <taxon>Phrynosomatidae</taxon>
        <taxon>Phrynosomatinae</taxon>
        <taxon>Phrynosoma</taxon>
    </lineage>
</organism>
<evidence type="ECO:0000256" key="10">
    <source>
        <dbReference type="ARBA" id="ARBA00023098"/>
    </source>
</evidence>
<evidence type="ECO:0000313" key="16">
    <source>
        <dbReference type="Proteomes" id="UP000826234"/>
    </source>
</evidence>
<evidence type="ECO:0000313" key="15">
    <source>
        <dbReference type="EMBL" id="KAH0626128.1"/>
    </source>
</evidence>
<reference evidence="15 16" key="1">
    <citation type="journal article" date="2022" name="Gigascience">
        <title>A chromosome-level genome assembly and annotation of the desert horned lizard, Phrynosoma platyrhinos, provides insight into chromosomal rearrangements among reptiles.</title>
        <authorList>
            <person name="Koochekian N."/>
            <person name="Ascanio A."/>
            <person name="Farleigh K."/>
            <person name="Card D.C."/>
            <person name="Schield D.R."/>
            <person name="Castoe T.A."/>
            <person name="Jezkova T."/>
        </authorList>
    </citation>
    <scope>NUCLEOTIDE SEQUENCE [LARGE SCALE GENOMIC DNA]</scope>
    <source>
        <strain evidence="15">NK-2021</strain>
    </source>
</reference>
<evidence type="ECO:0000256" key="12">
    <source>
        <dbReference type="RuleBase" id="RU003974"/>
    </source>
</evidence>
<dbReference type="Gene3D" id="1.20.245.10">
    <property type="entry name" value="Lipoxygenase-1, Domain 5"/>
    <property type="match status" value="3"/>
</dbReference>
<sequence length="687" mass="78182">MRLKTFWGLQERWKILDGACRVFCIKRTLKTAYSAECWRKGALFGSWYPNQVNPVLTHKCSKTATTFAGSQGTSLGRAVSLQEELQPLKNPKEESQRSHLVESKHGEIPAGLYKVRVATGTFWGSGTFDAISITLVGSRGESPKQRLNNMGKDFIPGAVDEYEVASDQDLGPVLLVRLHKDPYLFFPEDSWYCNFVQLRTPQGETYHFPCYQWIEGYRTLELREGTGKLVCDDVGAPLLLQHRVEELKTRQDSYRWGEFAPGMPRCLAVESLEEMDTNIKFCLTKLSGFMLRSKITTMELKLKGFMKCSESWKKLEDIRKVFWFNKTPVSEYVADHWQEDAFFGYQYLNGVNPVAIEKCTRIPSNFPITQEMVAESLGESTTLQEEKGNVFIVDYKILQDIPTNTIEGQPQYMTAPLCLLYQTPAKDLIPIAIQLSQTPGPDSPIFLPSDPIWDWTLAKMWVRNADFHVHQNLSHLLRTHLLAEVFSMATLRQLPMCHPLFKPNIGRYANIPIYNDLMDFLPILKLLIPHLRYTLQINTLARVRLISEGGMMDQATSAGYEGIVPLVGKGASSVTYSSLCLPEDIEARGVTTIANYYYRDDGMKIWAAIERELWDTFRMNISPKTNQSASSESFRAAWPKFLRKSRRGTSLSPFRMNTSARLRLRTASPFRAPVMIRNDGALDFAVA</sequence>
<dbReference type="PROSITE" id="PS50095">
    <property type="entry name" value="PLAT"/>
    <property type="match status" value="1"/>
</dbReference>
<comment type="caution">
    <text evidence="11">Lacks conserved residue(s) required for the propagation of feature annotation.</text>
</comment>
<dbReference type="InterPro" id="IPR042062">
    <property type="entry name" value="PLAT_LOX_verte"/>
</dbReference>
<keyword evidence="5" id="KW-0963">Cytoplasm</keyword>
<dbReference type="InterPro" id="IPR013819">
    <property type="entry name" value="LipOase_C"/>
</dbReference>
<evidence type="ECO:0000256" key="4">
    <source>
        <dbReference type="ARBA" id="ARBA00009419"/>
    </source>
</evidence>
<comment type="cofactor">
    <cofactor evidence="1 12">
        <name>Fe cation</name>
        <dbReference type="ChEBI" id="CHEBI:24875"/>
    </cofactor>
</comment>
<evidence type="ECO:0000256" key="1">
    <source>
        <dbReference type="ARBA" id="ARBA00001962"/>
    </source>
</evidence>
<feature type="domain" description="PLAT" evidence="13">
    <location>
        <begin position="111"/>
        <end position="228"/>
    </location>
</feature>
<dbReference type="SUPFAM" id="SSF48484">
    <property type="entry name" value="Lipoxigenase"/>
    <property type="match status" value="1"/>
</dbReference>
<keyword evidence="9 12" id="KW-0408">Iron</keyword>
<evidence type="ECO:0008006" key="17">
    <source>
        <dbReference type="Google" id="ProtNLM"/>
    </source>
</evidence>
<evidence type="ECO:0000256" key="5">
    <source>
        <dbReference type="ARBA" id="ARBA00022490"/>
    </source>
</evidence>
<dbReference type="SMART" id="SM00308">
    <property type="entry name" value="LH2"/>
    <property type="match status" value="1"/>
</dbReference>
<comment type="subcellular location">
    <subcellularLocation>
        <location evidence="2">Cytoplasm</location>
    </subcellularLocation>
</comment>
<dbReference type="CDD" id="cd01753">
    <property type="entry name" value="PLAT_LOX"/>
    <property type="match status" value="1"/>
</dbReference>